<name>A0A448ZSJ9_9STRA</name>
<dbReference type="AlphaFoldDB" id="A0A448ZSJ9"/>
<reference evidence="1 2" key="1">
    <citation type="submission" date="2019-01" db="EMBL/GenBank/DDBJ databases">
        <authorList>
            <person name="Ferrante I. M."/>
        </authorList>
    </citation>
    <scope>NUCLEOTIDE SEQUENCE [LARGE SCALE GENOMIC DNA]</scope>
    <source>
        <strain evidence="1 2">B856</strain>
    </source>
</reference>
<gene>
    <name evidence="1" type="ORF">PSNMU_V1.4_AUG-EV-PASAV3_0120880</name>
</gene>
<proteinExistence type="predicted"/>
<dbReference type="EMBL" id="CAACVS010000680">
    <property type="protein sequence ID" value="VEU45018.1"/>
    <property type="molecule type" value="Genomic_DNA"/>
</dbReference>
<accession>A0A448ZSJ9</accession>
<evidence type="ECO:0000313" key="2">
    <source>
        <dbReference type="Proteomes" id="UP000291116"/>
    </source>
</evidence>
<keyword evidence="2" id="KW-1185">Reference proteome</keyword>
<sequence length="69" mass="7394">MSNLTLFRATDVAMSDGHNHVVRLQASSLSSAAAIVRAGLRKIHRLIDDNPLAAASDQTNRLPPSPCED</sequence>
<evidence type="ECO:0000313" key="1">
    <source>
        <dbReference type="EMBL" id="VEU45018.1"/>
    </source>
</evidence>
<protein>
    <submittedName>
        <fullName evidence="1">Uncharacterized protein</fullName>
    </submittedName>
</protein>
<organism evidence="1 2">
    <name type="scientific">Pseudo-nitzschia multistriata</name>
    <dbReference type="NCBI Taxonomy" id="183589"/>
    <lineage>
        <taxon>Eukaryota</taxon>
        <taxon>Sar</taxon>
        <taxon>Stramenopiles</taxon>
        <taxon>Ochrophyta</taxon>
        <taxon>Bacillariophyta</taxon>
        <taxon>Bacillariophyceae</taxon>
        <taxon>Bacillariophycidae</taxon>
        <taxon>Bacillariales</taxon>
        <taxon>Bacillariaceae</taxon>
        <taxon>Pseudo-nitzschia</taxon>
    </lineage>
</organism>
<dbReference type="Proteomes" id="UP000291116">
    <property type="component" value="Unassembled WGS sequence"/>
</dbReference>